<name>A0A1Y1J8Y1_PLAGO</name>
<evidence type="ECO:0000313" key="4">
    <source>
        <dbReference type="EMBL" id="GAW78969.1"/>
    </source>
</evidence>
<dbReference type="Gene3D" id="3.90.190.10">
    <property type="entry name" value="Protein tyrosine phosphatase superfamily"/>
    <property type="match status" value="1"/>
</dbReference>
<feature type="domain" description="Tyrosine specific protein phosphatases" evidence="3">
    <location>
        <begin position="219"/>
        <end position="272"/>
    </location>
</feature>
<accession>A0A1Y1J8Y1</accession>
<dbReference type="CDD" id="cd14498">
    <property type="entry name" value="DSP"/>
    <property type="match status" value="1"/>
</dbReference>
<evidence type="ECO:0000256" key="1">
    <source>
        <dbReference type="SAM" id="MobiDB-lite"/>
    </source>
</evidence>
<feature type="region of interest" description="Disordered" evidence="1">
    <location>
        <begin position="108"/>
        <end position="138"/>
    </location>
</feature>
<feature type="compositionally biased region" description="Basic and acidic residues" evidence="1">
    <location>
        <begin position="7"/>
        <end position="23"/>
    </location>
</feature>
<dbReference type="SMART" id="SM00195">
    <property type="entry name" value="DSPc"/>
    <property type="match status" value="1"/>
</dbReference>
<dbReference type="InterPro" id="IPR020422">
    <property type="entry name" value="TYR_PHOSPHATASE_DUAL_dom"/>
</dbReference>
<dbReference type="AlphaFoldDB" id="A0A1Y1J8Y1"/>
<feature type="compositionally biased region" description="Basic and acidic residues" evidence="1">
    <location>
        <begin position="123"/>
        <end position="138"/>
    </location>
</feature>
<protein>
    <submittedName>
        <fullName evidence="4">Protein tyrosine phosphatase</fullName>
    </submittedName>
</protein>
<dbReference type="PANTHER" id="PTHR46381">
    <property type="entry name" value="MKPA PROTEIN"/>
    <property type="match status" value="1"/>
</dbReference>
<proteinExistence type="predicted"/>
<dbReference type="OrthoDB" id="2017893at2759"/>
<reference evidence="5" key="1">
    <citation type="submission" date="2017-04" db="EMBL/GenBank/DDBJ databases">
        <title>Plasmodium gonderi genome.</title>
        <authorList>
            <person name="Arisue N."/>
            <person name="Honma H."/>
            <person name="Kawai S."/>
            <person name="Tougan T."/>
            <person name="Tanabe K."/>
            <person name="Horii T."/>
        </authorList>
    </citation>
    <scope>NUCLEOTIDE SEQUENCE [LARGE SCALE GENOMIC DNA]</scope>
    <source>
        <strain evidence="5">ATCC 30045</strain>
    </source>
</reference>
<feature type="region of interest" description="Disordered" evidence="1">
    <location>
        <begin position="53"/>
        <end position="77"/>
    </location>
</feature>
<dbReference type="PANTHER" id="PTHR46381:SF2">
    <property type="entry name" value="MAP KINASE PHOSPHATASE"/>
    <property type="match status" value="1"/>
</dbReference>
<dbReference type="Proteomes" id="UP000195521">
    <property type="component" value="Unassembled WGS sequence"/>
</dbReference>
<dbReference type="OMA" id="YIINVKV"/>
<comment type="caution">
    <text evidence="4">The sequence shown here is derived from an EMBL/GenBank/DDBJ whole genome shotgun (WGS) entry which is preliminary data.</text>
</comment>
<keyword evidence="5" id="KW-1185">Reference proteome</keyword>
<dbReference type="SUPFAM" id="SSF52799">
    <property type="entry name" value="(Phosphotyrosine protein) phosphatases II"/>
    <property type="match status" value="1"/>
</dbReference>
<gene>
    <name evidence="4" type="ORF">PGO_011170</name>
</gene>
<evidence type="ECO:0000259" key="3">
    <source>
        <dbReference type="PROSITE" id="PS50056"/>
    </source>
</evidence>
<dbReference type="PROSITE" id="PS50056">
    <property type="entry name" value="TYR_PHOSPHATASE_2"/>
    <property type="match status" value="1"/>
</dbReference>
<evidence type="ECO:0000313" key="5">
    <source>
        <dbReference type="Proteomes" id="UP000195521"/>
    </source>
</evidence>
<sequence>MEGDTDDRERKNCVSVEEKKEASELFSTRSTTSRPRDASDICKMIDAWSPITREEHQENSCYHPSREDEPTILKKNDDTGSLKVSSYLEAEKKLSIREIKVETLNLGPFKKKKGGSDSQKGNNSEKDNAGSNDDGKTKRTDVLTMISNSCSEIFEKRLFLSGYKFACNIFNLRKKKITHIINMAGNECPNKFQDTLLYRTYHLKDDIQEDIFYILLDVTYFIETVLNTNEKNKILVHCNKGISRSVIVIIFFLMNRLNLKFSEAFEIVKKRRQLSNPNLGFVTQLLRVFNLRGFVLSGQVSQKAQPTNGAKFVESTNTLPPGSVTMIFRIESTEKELTFTSLSSMSVKADIDTYSNVSKKCKPISIDERFNYVVTKNFHTFYLLLFDSTFENIYKSLFDHFVNICIQFFCNTRSTKFIKHIIRSDIDAFIARFQMDTKVCRSLSCNDVIYQNLQNVLQQIVQI</sequence>
<dbReference type="Pfam" id="PF00782">
    <property type="entry name" value="DSPc"/>
    <property type="match status" value="1"/>
</dbReference>
<organism evidence="4 5">
    <name type="scientific">Plasmodium gonderi</name>
    <dbReference type="NCBI Taxonomy" id="77519"/>
    <lineage>
        <taxon>Eukaryota</taxon>
        <taxon>Sar</taxon>
        <taxon>Alveolata</taxon>
        <taxon>Apicomplexa</taxon>
        <taxon>Aconoidasida</taxon>
        <taxon>Haemosporida</taxon>
        <taxon>Plasmodiidae</taxon>
        <taxon>Plasmodium</taxon>
        <taxon>Plasmodium (Plasmodium)</taxon>
    </lineage>
</organism>
<dbReference type="InterPro" id="IPR029021">
    <property type="entry name" value="Prot-tyrosine_phosphatase-like"/>
</dbReference>
<dbReference type="PROSITE" id="PS50054">
    <property type="entry name" value="TYR_PHOSPHATASE_DUAL"/>
    <property type="match status" value="1"/>
</dbReference>
<dbReference type="RefSeq" id="XP_028541558.1">
    <property type="nucleotide sequence ID" value="XM_028685757.1"/>
</dbReference>
<dbReference type="InterPro" id="IPR000340">
    <property type="entry name" value="Dual-sp_phosphatase_cat-dom"/>
</dbReference>
<feature type="region of interest" description="Disordered" evidence="1">
    <location>
        <begin position="1"/>
        <end position="40"/>
    </location>
</feature>
<feature type="domain" description="Tyrosine-protein phosphatase" evidence="2">
    <location>
        <begin position="149"/>
        <end position="294"/>
    </location>
</feature>
<dbReference type="GeneID" id="39745667"/>
<dbReference type="EMBL" id="BDQF01000001">
    <property type="protein sequence ID" value="GAW78969.1"/>
    <property type="molecule type" value="Genomic_DNA"/>
</dbReference>
<dbReference type="InterPro" id="IPR000387">
    <property type="entry name" value="Tyr_Pase_dom"/>
</dbReference>
<evidence type="ECO:0000259" key="2">
    <source>
        <dbReference type="PROSITE" id="PS50054"/>
    </source>
</evidence>